<protein>
    <submittedName>
        <fullName evidence="1">YopX protein</fullName>
    </submittedName>
</protein>
<dbReference type="AlphaFoldDB" id="A0A0U5B2R4"/>
<reference evidence="1 2" key="1">
    <citation type="submission" date="2015-12" db="EMBL/GenBank/DDBJ databases">
        <title>Genome sequence of Aneurinibacillus soli.</title>
        <authorList>
            <person name="Lee J.S."/>
            <person name="Lee K.C."/>
            <person name="Kim K.K."/>
            <person name="Lee B.W."/>
        </authorList>
    </citation>
    <scope>NUCLEOTIDE SEQUENCE [LARGE SCALE GENOMIC DNA]</scope>
    <source>
        <strain evidence="1 2">CB4</strain>
    </source>
</reference>
<dbReference type="Proteomes" id="UP000217696">
    <property type="component" value="Chromosome"/>
</dbReference>
<evidence type="ECO:0000313" key="2">
    <source>
        <dbReference type="Proteomes" id="UP000217696"/>
    </source>
</evidence>
<dbReference type="Pfam" id="PF09643">
    <property type="entry name" value="YopX"/>
    <property type="match status" value="1"/>
</dbReference>
<proteinExistence type="predicted"/>
<dbReference type="EMBL" id="AP017312">
    <property type="protein sequence ID" value="BAU27615.1"/>
    <property type="molecule type" value="Genomic_DNA"/>
</dbReference>
<dbReference type="KEGG" id="asoc:CB4_01789"/>
<dbReference type="Gene3D" id="2.30.30.290">
    <property type="entry name" value="YopX-like domains"/>
    <property type="match status" value="1"/>
</dbReference>
<dbReference type="InterPro" id="IPR019096">
    <property type="entry name" value="YopX_protein"/>
</dbReference>
<keyword evidence="2" id="KW-1185">Reference proteome</keyword>
<dbReference type="RefSeq" id="WP_096465087.1">
    <property type="nucleotide sequence ID" value="NZ_AP017312.1"/>
</dbReference>
<dbReference type="OrthoDB" id="1809393at2"/>
<organism evidence="1 2">
    <name type="scientific">Aneurinibacillus soli</name>
    <dbReference type="NCBI Taxonomy" id="1500254"/>
    <lineage>
        <taxon>Bacteria</taxon>
        <taxon>Bacillati</taxon>
        <taxon>Bacillota</taxon>
        <taxon>Bacilli</taxon>
        <taxon>Bacillales</taxon>
        <taxon>Paenibacillaceae</taxon>
        <taxon>Aneurinibacillus group</taxon>
        <taxon>Aneurinibacillus</taxon>
    </lineage>
</organism>
<dbReference type="SUPFAM" id="SSF159006">
    <property type="entry name" value="YopX-like"/>
    <property type="match status" value="1"/>
</dbReference>
<sequence length="122" mass="14127">MREVKFRGKSIDEEKEGWFYGDYCSVPSPNILFENSNKEIDCEPVIPETVGQYTGLRDRNGRKIYEGDIVRWPGSGDKVYVRVVTFEKYTFHVGNILDGLCDYRDFVVIGNIYDNQELLEGN</sequence>
<gene>
    <name evidence="1" type="ORF">CB4_01789</name>
</gene>
<accession>A0A0U5B2R4</accession>
<evidence type="ECO:0000313" key="1">
    <source>
        <dbReference type="EMBL" id="BAU27615.1"/>
    </source>
</evidence>
<name>A0A0U5B2R4_9BACL</name>
<dbReference type="InterPro" id="IPR023385">
    <property type="entry name" value="YopX-like_C"/>
</dbReference>